<gene>
    <name evidence="1" type="ORF">PIB30_065725</name>
</gene>
<dbReference type="Proteomes" id="UP001341840">
    <property type="component" value="Unassembled WGS sequence"/>
</dbReference>
<sequence length="89" mass="10026">MYVLIWKDPSNKLRTQLDQINNNNPFRVTPKYLASVTSRFSVVIYIVGTFNDHLIGTPCFSSVQLCYSQGDYKGVERGRQGGGRVVLPT</sequence>
<protein>
    <submittedName>
        <fullName evidence="1">Uncharacterized protein</fullName>
    </submittedName>
</protein>
<organism evidence="1 2">
    <name type="scientific">Stylosanthes scabra</name>
    <dbReference type="NCBI Taxonomy" id="79078"/>
    <lineage>
        <taxon>Eukaryota</taxon>
        <taxon>Viridiplantae</taxon>
        <taxon>Streptophyta</taxon>
        <taxon>Embryophyta</taxon>
        <taxon>Tracheophyta</taxon>
        <taxon>Spermatophyta</taxon>
        <taxon>Magnoliopsida</taxon>
        <taxon>eudicotyledons</taxon>
        <taxon>Gunneridae</taxon>
        <taxon>Pentapetalae</taxon>
        <taxon>rosids</taxon>
        <taxon>fabids</taxon>
        <taxon>Fabales</taxon>
        <taxon>Fabaceae</taxon>
        <taxon>Papilionoideae</taxon>
        <taxon>50 kb inversion clade</taxon>
        <taxon>dalbergioids sensu lato</taxon>
        <taxon>Dalbergieae</taxon>
        <taxon>Pterocarpus clade</taxon>
        <taxon>Stylosanthes</taxon>
    </lineage>
</organism>
<keyword evidence="2" id="KW-1185">Reference proteome</keyword>
<dbReference type="EMBL" id="JASCZI010000659">
    <property type="protein sequence ID" value="MED6112877.1"/>
    <property type="molecule type" value="Genomic_DNA"/>
</dbReference>
<evidence type="ECO:0000313" key="1">
    <source>
        <dbReference type="EMBL" id="MED6112877.1"/>
    </source>
</evidence>
<reference evidence="1 2" key="1">
    <citation type="journal article" date="2023" name="Plants (Basel)">
        <title>Bridging the Gap: Combining Genomics and Transcriptomics Approaches to Understand Stylosanthes scabra, an Orphan Legume from the Brazilian Caatinga.</title>
        <authorList>
            <person name="Ferreira-Neto J.R.C."/>
            <person name="da Silva M.D."/>
            <person name="Binneck E."/>
            <person name="de Melo N.F."/>
            <person name="da Silva R.H."/>
            <person name="de Melo A.L.T.M."/>
            <person name="Pandolfi V."/>
            <person name="Bustamante F.O."/>
            <person name="Brasileiro-Vidal A.C."/>
            <person name="Benko-Iseppon A.M."/>
        </authorList>
    </citation>
    <scope>NUCLEOTIDE SEQUENCE [LARGE SCALE GENOMIC DNA]</scope>
    <source>
        <tissue evidence="1">Leaves</tissue>
    </source>
</reference>
<proteinExistence type="predicted"/>
<name>A0ABU6QLK8_9FABA</name>
<evidence type="ECO:0000313" key="2">
    <source>
        <dbReference type="Proteomes" id="UP001341840"/>
    </source>
</evidence>
<accession>A0ABU6QLK8</accession>
<comment type="caution">
    <text evidence="1">The sequence shown here is derived from an EMBL/GenBank/DDBJ whole genome shotgun (WGS) entry which is preliminary data.</text>
</comment>